<dbReference type="InterPro" id="IPR027417">
    <property type="entry name" value="P-loop_NTPase"/>
</dbReference>
<dbReference type="InterPro" id="IPR003439">
    <property type="entry name" value="ABC_transporter-like_ATP-bd"/>
</dbReference>
<dbReference type="PANTHER" id="PTHR43790:SF9">
    <property type="entry name" value="GALACTOFURANOSE TRANSPORTER ATP-BINDING PROTEIN YTFR"/>
    <property type="match status" value="1"/>
</dbReference>
<keyword evidence="1" id="KW-0813">Transport</keyword>
<protein>
    <submittedName>
        <fullName evidence="6">Sugar ABC transporter ATP-binding protein</fullName>
    </submittedName>
</protein>
<evidence type="ECO:0000256" key="2">
    <source>
        <dbReference type="ARBA" id="ARBA00022737"/>
    </source>
</evidence>
<evidence type="ECO:0000313" key="7">
    <source>
        <dbReference type="Proteomes" id="UP000242699"/>
    </source>
</evidence>
<evidence type="ECO:0000313" key="6">
    <source>
        <dbReference type="EMBL" id="PSR29611.1"/>
    </source>
</evidence>
<reference evidence="6 7" key="1">
    <citation type="journal article" date="2014" name="BMC Genomics">
        <title>Comparison of environmental and isolate Sulfobacillus genomes reveals diverse carbon, sulfur, nitrogen, and hydrogen metabolisms.</title>
        <authorList>
            <person name="Justice N.B."/>
            <person name="Norman A."/>
            <person name="Brown C.T."/>
            <person name="Singh A."/>
            <person name="Thomas B.C."/>
            <person name="Banfield J.F."/>
        </authorList>
    </citation>
    <scope>NUCLEOTIDE SEQUENCE [LARGE SCALE GENOMIC DNA]</scope>
    <source>
        <strain evidence="6">AMDSBA1</strain>
    </source>
</reference>
<dbReference type="CDD" id="cd03216">
    <property type="entry name" value="ABC_Carb_Monos_I"/>
    <property type="match status" value="1"/>
</dbReference>
<gene>
    <name evidence="6" type="ORF">C7B43_08100</name>
</gene>
<dbReference type="EMBL" id="PXYT01000015">
    <property type="protein sequence ID" value="PSR29611.1"/>
    <property type="molecule type" value="Genomic_DNA"/>
</dbReference>
<dbReference type="GO" id="GO:0016887">
    <property type="term" value="F:ATP hydrolysis activity"/>
    <property type="evidence" value="ECO:0007669"/>
    <property type="project" value="InterPro"/>
</dbReference>
<keyword evidence="4 6" id="KW-0067">ATP-binding</keyword>
<keyword evidence="2" id="KW-0677">Repeat</keyword>
<dbReference type="Gene3D" id="3.40.50.300">
    <property type="entry name" value="P-loop containing nucleotide triphosphate hydrolases"/>
    <property type="match status" value="2"/>
</dbReference>
<feature type="domain" description="ABC transporter" evidence="5">
    <location>
        <begin position="8"/>
        <end position="244"/>
    </location>
</feature>
<dbReference type="InterPro" id="IPR050107">
    <property type="entry name" value="ABC_carbohydrate_import_ATPase"/>
</dbReference>
<accession>A0A2T2X523</accession>
<sequence>MLRMVPLLEVHGVSKVYGNTRVLNQVSLKVEPGEILAVLGHNGAGKSTLIKLISGVELPNEGSVLIQGKRVIMTSPLEAHKLGIGCVYQELHVIDGLTVAQNLFLGHEKTKKGLLDMQAMRHESRTLLESFGLSDLDPDSLGKELSHPQKQMIEILAAINMQIKVLLLDEPTSSLTLGEVDRLLDLMRLLAKKGLGIIFITHKLKEALAVSDHVTVLRNGSVVLADHVNNVHEEQLVEYIAGKRLVENTESNVSAHSDDSSEELLQVSHLSSGKALDASFTLQSGQVLGIYGLVGAGRTDILKALFGLEQITGGTITMSGQPYVPKTPTQALAAGLYYLTEDRKVDGFIPGLSVALNMVLPSLAAFEQNGMIKFRQIAAKVETFMRSLNIQVDRETPMANLSGGTQQKVLFARALLVPGIKILMLDEPTKGIDIGSKTEIHSLIRQLGREGYGVIVVSSEVEEIMAVSDRILVMASGRMVENYFLRGQTEEADLLRAALGGKSRVQSA</sequence>
<dbReference type="GO" id="GO:0005524">
    <property type="term" value="F:ATP binding"/>
    <property type="evidence" value="ECO:0007669"/>
    <property type="project" value="UniProtKB-KW"/>
</dbReference>
<dbReference type="SMART" id="SM00382">
    <property type="entry name" value="AAA"/>
    <property type="match status" value="2"/>
</dbReference>
<dbReference type="PANTHER" id="PTHR43790">
    <property type="entry name" value="CARBOHYDRATE TRANSPORT ATP-BINDING PROTEIN MG119-RELATED"/>
    <property type="match status" value="1"/>
</dbReference>
<name>A0A2T2X523_9FIRM</name>
<dbReference type="Pfam" id="PF00005">
    <property type="entry name" value="ABC_tran"/>
    <property type="match status" value="2"/>
</dbReference>
<evidence type="ECO:0000259" key="5">
    <source>
        <dbReference type="PROSITE" id="PS50893"/>
    </source>
</evidence>
<dbReference type="CDD" id="cd03215">
    <property type="entry name" value="ABC_Carb_Monos_II"/>
    <property type="match status" value="1"/>
</dbReference>
<evidence type="ECO:0000256" key="1">
    <source>
        <dbReference type="ARBA" id="ARBA00022448"/>
    </source>
</evidence>
<proteinExistence type="predicted"/>
<comment type="caution">
    <text evidence="6">The sequence shown here is derived from an EMBL/GenBank/DDBJ whole genome shotgun (WGS) entry which is preliminary data.</text>
</comment>
<dbReference type="SUPFAM" id="SSF52540">
    <property type="entry name" value="P-loop containing nucleoside triphosphate hydrolases"/>
    <property type="match status" value="2"/>
</dbReference>
<dbReference type="InterPro" id="IPR003593">
    <property type="entry name" value="AAA+_ATPase"/>
</dbReference>
<organism evidence="6 7">
    <name type="scientific">Sulfobacillus benefaciens</name>
    <dbReference type="NCBI Taxonomy" id="453960"/>
    <lineage>
        <taxon>Bacteria</taxon>
        <taxon>Bacillati</taxon>
        <taxon>Bacillota</taxon>
        <taxon>Clostridia</taxon>
        <taxon>Eubacteriales</taxon>
        <taxon>Clostridiales Family XVII. Incertae Sedis</taxon>
        <taxon>Sulfobacillus</taxon>
    </lineage>
</organism>
<dbReference type="PROSITE" id="PS50893">
    <property type="entry name" value="ABC_TRANSPORTER_2"/>
    <property type="match status" value="2"/>
</dbReference>
<feature type="domain" description="ABC transporter" evidence="5">
    <location>
        <begin position="255"/>
        <end position="501"/>
    </location>
</feature>
<evidence type="ECO:0000256" key="3">
    <source>
        <dbReference type="ARBA" id="ARBA00022741"/>
    </source>
</evidence>
<keyword evidence="3" id="KW-0547">Nucleotide-binding</keyword>
<evidence type="ECO:0000256" key="4">
    <source>
        <dbReference type="ARBA" id="ARBA00022840"/>
    </source>
</evidence>
<dbReference type="AlphaFoldDB" id="A0A2T2X523"/>
<dbReference type="Proteomes" id="UP000242699">
    <property type="component" value="Unassembled WGS sequence"/>
</dbReference>